<dbReference type="EMBL" id="HBHY01015179">
    <property type="protein sequence ID" value="CAE0144264.1"/>
    <property type="molecule type" value="Transcribed_RNA"/>
</dbReference>
<reference evidence="1" key="1">
    <citation type="submission" date="2021-01" db="EMBL/GenBank/DDBJ databases">
        <authorList>
            <person name="Corre E."/>
            <person name="Pelletier E."/>
            <person name="Niang G."/>
            <person name="Scheremetjew M."/>
            <person name="Finn R."/>
            <person name="Kale V."/>
            <person name="Holt S."/>
            <person name="Cochrane G."/>
            <person name="Meng A."/>
            <person name="Brown T."/>
            <person name="Cohen L."/>
        </authorList>
    </citation>
    <scope>NUCLEOTIDE SEQUENCE</scope>
    <source>
        <strain evidence="1">RCC927</strain>
    </source>
</reference>
<accession>A0A7S3BTW2</accession>
<evidence type="ECO:0008006" key="2">
    <source>
        <dbReference type="Google" id="ProtNLM"/>
    </source>
</evidence>
<dbReference type="AlphaFoldDB" id="A0A7S3BTW2"/>
<sequence length="194" mass="20403">MPLLVVNKCQNNISLQRLVLLTVLRHMASDDKTRGLGTRVGDAAFKSAFYGSLLGLFVANWRENQAKSAAARAVAAKGPEAVKEYMWAARAEMGGALVRYGAFMGAAGGAYVTGKGLAEAYRGTDDPLNAALGAQAVAALFGVAFKSNRVLAATSLGMGGGMYVFEWLRCAHEEGYKHGFPGLGLAAMAESAHR</sequence>
<evidence type="ECO:0000313" key="1">
    <source>
        <dbReference type="EMBL" id="CAE0144264.1"/>
    </source>
</evidence>
<proteinExistence type="predicted"/>
<organism evidence="1">
    <name type="scientific">Prasinoderma singulare</name>
    <dbReference type="NCBI Taxonomy" id="676789"/>
    <lineage>
        <taxon>Eukaryota</taxon>
        <taxon>Viridiplantae</taxon>
        <taxon>Prasinodermophyta</taxon>
        <taxon>Prasinodermophyceae</taxon>
        <taxon>Prasinodermales</taxon>
        <taxon>Prasinodermaceae</taxon>
        <taxon>Prasinoderma</taxon>
    </lineage>
</organism>
<gene>
    <name evidence="1" type="ORF">PSIN1315_LOCUS9778</name>
</gene>
<protein>
    <recommendedName>
        <fullName evidence="2">Mitochondrial import inner membrane translocase subunit TIM22</fullName>
    </recommendedName>
</protein>
<name>A0A7S3BTW2_9VIRI</name>